<name>A0ABU1T121_9ACTO</name>
<reference evidence="1 2" key="1">
    <citation type="submission" date="2023-07" db="EMBL/GenBank/DDBJ databases">
        <title>Sequencing the genomes of 1000 actinobacteria strains.</title>
        <authorList>
            <person name="Klenk H.-P."/>
        </authorList>
    </citation>
    <scope>NUCLEOTIDE SEQUENCE [LARGE SCALE GENOMIC DNA]</scope>
    <source>
        <strain evidence="1 2">DSM 15539</strain>
    </source>
</reference>
<protein>
    <submittedName>
        <fullName evidence="1">Uncharacterized protein</fullName>
    </submittedName>
</protein>
<evidence type="ECO:0000313" key="2">
    <source>
        <dbReference type="Proteomes" id="UP001266099"/>
    </source>
</evidence>
<comment type="caution">
    <text evidence="1">The sequence shown here is derived from an EMBL/GenBank/DDBJ whole genome shotgun (WGS) entry which is preliminary data.</text>
</comment>
<proteinExistence type="predicted"/>
<evidence type="ECO:0000313" key="1">
    <source>
        <dbReference type="EMBL" id="MDR6939048.1"/>
    </source>
</evidence>
<dbReference type="Proteomes" id="UP001266099">
    <property type="component" value="Unassembled WGS sequence"/>
</dbReference>
<dbReference type="EMBL" id="JAVDUJ010000001">
    <property type="protein sequence ID" value="MDR6939048.1"/>
    <property type="molecule type" value="Genomic_DNA"/>
</dbReference>
<accession>A0ABU1T121</accession>
<gene>
    <name evidence="1" type="ORF">J2S36_000591</name>
</gene>
<sequence>MPAYLTVIFDCKKCTKGIVKKYFRDSEKIAFVSVDRYGILVPGAY</sequence>
<organism evidence="1 2">
    <name type="scientific">Arcanobacterium hippocoleae</name>
    <dbReference type="NCBI Taxonomy" id="149017"/>
    <lineage>
        <taxon>Bacteria</taxon>
        <taxon>Bacillati</taxon>
        <taxon>Actinomycetota</taxon>
        <taxon>Actinomycetes</taxon>
        <taxon>Actinomycetales</taxon>
        <taxon>Actinomycetaceae</taxon>
        <taxon>Arcanobacterium</taxon>
    </lineage>
</organism>
<keyword evidence="2" id="KW-1185">Reference proteome</keyword>